<dbReference type="STRING" id="1120990.SAMN03080614_10384"/>
<name>A0A1I0BEQ3_9FIRM</name>
<reference evidence="2" key="1">
    <citation type="submission" date="2016-10" db="EMBL/GenBank/DDBJ databases">
        <authorList>
            <person name="Varghese N."/>
            <person name="Submissions S."/>
        </authorList>
    </citation>
    <scope>NUCLEOTIDE SEQUENCE [LARGE SCALE GENOMIC DNA]</scope>
    <source>
        <strain evidence="2">DSM 13577</strain>
    </source>
</reference>
<proteinExistence type="predicted"/>
<accession>A0A1I0BEQ3</accession>
<dbReference type="OrthoDB" id="1753657at2"/>
<keyword evidence="2" id="KW-1185">Reference proteome</keyword>
<dbReference type="EMBL" id="FOIF01000038">
    <property type="protein sequence ID" value="SET05035.1"/>
    <property type="molecule type" value="Genomic_DNA"/>
</dbReference>
<protein>
    <submittedName>
        <fullName evidence="1">Inhibitor of sigma-G Gin</fullName>
    </submittedName>
</protein>
<dbReference type="RefSeq" id="WP_091351099.1">
    <property type="nucleotide sequence ID" value="NZ_FOIF01000038.1"/>
</dbReference>
<gene>
    <name evidence="1" type="ORF">SAMN03080614_10384</name>
</gene>
<evidence type="ECO:0000313" key="1">
    <source>
        <dbReference type="EMBL" id="SET05035.1"/>
    </source>
</evidence>
<dbReference type="InterPro" id="IPR019700">
    <property type="entry name" value="Sigma-G_inhibitor_Gin"/>
</dbReference>
<dbReference type="Pfam" id="PF10764">
    <property type="entry name" value="Gin"/>
    <property type="match status" value="1"/>
</dbReference>
<dbReference type="Proteomes" id="UP000243819">
    <property type="component" value="Unassembled WGS sequence"/>
</dbReference>
<sequence>MKICSLCNAHDQKGINILQSFLCDNCLERISKTGVDDPDYDKIVDGIKKVWQTNESVK</sequence>
<organism evidence="1 2">
    <name type="scientific">Anaerobranca gottschalkii DSM 13577</name>
    <dbReference type="NCBI Taxonomy" id="1120990"/>
    <lineage>
        <taxon>Bacteria</taxon>
        <taxon>Bacillati</taxon>
        <taxon>Bacillota</taxon>
        <taxon>Clostridia</taxon>
        <taxon>Eubacteriales</taxon>
        <taxon>Proteinivoracaceae</taxon>
        <taxon>Anaerobranca</taxon>
    </lineage>
</organism>
<dbReference type="AlphaFoldDB" id="A0A1I0BEQ3"/>
<evidence type="ECO:0000313" key="2">
    <source>
        <dbReference type="Proteomes" id="UP000243819"/>
    </source>
</evidence>